<reference evidence="2" key="1">
    <citation type="journal article" date="2019" name="Int. J. Syst. Evol. Microbiol.">
        <title>The Global Catalogue of Microorganisms (GCM) 10K type strain sequencing project: providing services to taxonomists for standard genome sequencing and annotation.</title>
        <authorList>
            <consortium name="The Broad Institute Genomics Platform"/>
            <consortium name="The Broad Institute Genome Sequencing Center for Infectious Disease"/>
            <person name="Wu L."/>
            <person name="Ma J."/>
        </authorList>
    </citation>
    <scope>NUCLEOTIDE SEQUENCE [LARGE SCALE GENOMIC DNA]</scope>
    <source>
        <strain evidence="2">CGMCC 4.1469</strain>
    </source>
</reference>
<dbReference type="InterPro" id="IPR056238">
    <property type="entry name" value="YunG-like"/>
</dbReference>
<accession>A0ABW1EX60</accession>
<dbReference type="RefSeq" id="WP_313764627.1">
    <property type="nucleotide sequence ID" value="NZ_BAAAVH010000071.1"/>
</dbReference>
<proteinExistence type="predicted"/>
<comment type="caution">
    <text evidence="1">The sequence shown here is derived from an EMBL/GenBank/DDBJ whole genome shotgun (WGS) entry which is preliminary data.</text>
</comment>
<dbReference type="Proteomes" id="UP001596067">
    <property type="component" value="Unassembled WGS sequence"/>
</dbReference>
<organism evidence="1 2">
    <name type="scientific">Kitasatospora aburaviensis</name>
    <dbReference type="NCBI Taxonomy" id="67265"/>
    <lineage>
        <taxon>Bacteria</taxon>
        <taxon>Bacillati</taxon>
        <taxon>Actinomycetota</taxon>
        <taxon>Actinomycetes</taxon>
        <taxon>Kitasatosporales</taxon>
        <taxon>Streptomycetaceae</taxon>
        <taxon>Kitasatospora</taxon>
    </lineage>
</organism>
<dbReference type="Pfam" id="PF24585">
    <property type="entry name" value="YunG"/>
    <property type="match status" value="1"/>
</dbReference>
<keyword evidence="2" id="KW-1185">Reference proteome</keyword>
<gene>
    <name evidence="1" type="ORF">ACFP0N_15000</name>
</gene>
<dbReference type="EMBL" id="JBHSOD010000015">
    <property type="protein sequence ID" value="MFC5886272.1"/>
    <property type="molecule type" value="Genomic_DNA"/>
</dbReference>
<evidence type="ECO:0000313" key="2">
    <source>
        <dbReference type="Proteomes" id="UP001596067"/>
    </source>
</evidence>
<evidence type="ECO:0000313" key="1">
    <source>
        <dbReference type="EMBL" id="MFC5886272.1"/>
    </source>
</evidence>
<name>A0ABW1EX60_9ACTN</name>
<sequence>MTAWTLNDIERAIRSSWGVDTCAPEDLAHWRPDNPARGQCGVTAMVLHDLLGGELMMGEVHVDGVRTDLHWWNRFATGFEVDLTREQFGPEEHVGPGRPVARPQRPGRLQAQYELLSRRVVAQLEAARPGAAPAAVPHAVALAGRACA</sequence>
<protein>
    <submittedName>
        <fullName evidence="1">Uncharacterized protein</fullName>
    </submittedName>
</protein>